<dbReference type="AlphaFoldDB" id="A0A4V1X8K7"/>
<dbReference type="STRING" id="155417.A0A4V1X8K7"/>
<keyword evidence="2" id="KW-0560">Oxidoreductase</keyword>
<dbReference type="CDD" id="cd05374">
    <property type="entry name" value="17beta-HSD-like_SDR_c"/>
    <property type="match status" value="1"/>
</dbReference>
<evidence type="ECO:0000256" key="1">
    <source>
        <dbReference type="ARBA" id="ARBA00006484"/>
    </source>
</evidence>
<feature type="signal peptide" evidence="3">
    <location>
        <begin position="1"/>
        <end position="20"/>
    </location>
</feature>
<dbReference type="InterPro" id="IPR002347">
    <property type="entry name" value="SDR_fam"/>
</dbReference>
<reference evidence="4 5" key="1">
    <citation type="submission" date="2018-06" db="EMBL/GenBank/DDBJ databases">
        <title>Complete Genomes of Monosporascus.</title>
        <authorList>
            <person name="Robinson A.J."/>
            <person name="Natvig D.O."/>
        </authorList>
    </citation>
    <scope>NUCLEOTIDE SEQUENCE [LARGE SCALE GENOMIC DNA]</scope>
    <source>
        <strain evidence="4 5">CBS 110550</strain>
    </source>
</reference>
<accession>A0A4V1X8K7</accession>
<dbReference type="InterPro" id="IPR036291">
    <property type="entry name" value="NAD(P)-bd_dom_sf"/>
</dbReference>
<sequence length="502" mass="53355">MPHQSWLITGASSGLGAALALEVLHSSVGTAKTRTKVIGTTRDVARAKTAQPDFEARGGVWLELDVARPEAEARVRQAVEEHGVDVLVNCAGFALLGALEDISDEEIHDQMETNFVGPLRCVRAALPSFRARSGSGAPTTIVNVSSASGFIARPGRSLYCASKFALEGATEALAHEVRPFGIRVLLVEPGAFRTPFADTCVVATRGLADDGDGMVSAPYRGTPADDMVRATRDMGARGALKGDPAKAARRIVEVVDGTGMAAGLDLTEATGEVPFRLLLGPDCARVFVEKLDVLRKNYDVVEAMAMSTDLDSKMRAIATLLLAASAWAATTRTTFRAVGQPAFRQLKGPCAALAAHHATYRILSSKGTYGYIIGGRQQVYGIVFQDPAETPAGALEARVRVEADCTLHAPEVPWSPGLRFGALEPYLSEGWQPAHALAIYRPGAGMYVEYPATCTVGAVSRQVGCSVRDQSTLLLYDEQLPTMHIGSEVLPAYRPATFTLAS</sequence>
<dbReference type="PRINTS" id="PR00080">
    <property type="entry name" value="SDRFAMILY"/>
</dbReference>
<name>A0A4V1X8K7_9PEZI</name>
<protein>
    <submittedName>
        <fullName evidence="4">Uncharacterized protein</fullName>
    </submittedName>
</protein>
<dbReference type="EMBL" id="QJNU01001588">
    <property type="protein sequence ID" value="RYO74363.1"/>
    <property type="molecule type" value="Genomic_DNA"/>
</dbReference>
<dbReference type="PRINTS" id="PR00081">
    <property type="entry name" value="GDHRDH"/>
</dbReference>
<dbReference type="OrthoDB" id="1274115at2759"/>
<comment type="caution">
    <text evidence="4">The sequence shown here is derived from an EMBL/GenBank/DDBJ whole genome shotgun (WGS) entry which is preliminary data.</text>
</comment>
<dbReference type="PANTHER" id="PTHR43976">
    <property type="entry name" value="SHORT CHAIN DEHYDROGENASE"/>
    <property type="match status" value="1"/>
</dbReference>
<evidence type="ECO:0000256" key="3">
    <source>
        <dbReference type="SAM" id="SignalP"/>
    </source>
</evidence>
<evidence type="ECO:0000313" key="4">
    <source>
        <dbReference type="EMBL" id="RYO74363.1"/>
    </source>
</evidence>
<dbReference type="Gene3D" id="3.40.50.720">
    <property type="entry name" value="NAD(P)-binding Rossmann-like Domain"/>
    <property type="match status" value="1"/>
</dbReference>
<evidence type="ECO:0000256" key="2">
    <source>
        <dbReference type="ARBA" id="ARBA00023002"/>
    </source>
</evidence>
<feature type="chain" id="PRO_5020368714" evidence="3">
    <location>
        <begin position="21"/>
        <end position="502"/>
    </location>
</feature>
<comment type="similarity">
    <text evidence="1">Belongs to the short-chain dehydrogenases/reductases (SDR) family.</text>
</comment>
<organism evidence="4 5">
    <name type="scientific">Monosporascus ibericus</name>
    <dbReference type="NCBI Taxonomy" id="155417"/>
    <lineage>
        <taxon>Eukaryota</taxon>
        <taxon>Fungi</taxon>
        <taxon>Dikarya</taxon>
        <taxon>Ascomycota</taxon>
        <taxon>Pezizomycotina</taxon>
        <taxon>Sordariomycetes</taxon>
        <taxon>Xylariomycetidae</taxon>
        <taxon>Xylariales</taxon>
        <taxon>Xylariales incertae sedis</taxon>
        <taxon>Monosporascus</taxon>
    </lineage>
</organism>
<keyword evidence="3" id="KW-0732">Signal</keyword>
<gene>
    <name evidence="4" type="ORF">DL764_010888</name>
</gene>
<dbReference type="PANTHER" id="PTHR43976:SF16">
    <property type="entry name" value="SHORT-CHAIN DEHYDROGENASE_REDUCTASE FAMILY PROTEIN"/>
    <property type="match status" value="1"/>
</dbReference>
<proteinExistence type="inferred from homology"/>
<dbReference type="GO" id="GO:0016491">
    <property type="term" value="F:oxidoreductase activity"/>
    <property type="evidence" value="ECO:0007669"/>
    <property type="project" value="UniProtKB-KW"/>
</dbReference>
<dbReference type="Proteomes" id="UP000293360">
    <property type="component" value="Unassembled WGS sequence"/>
</dbReference>
<dbReference type="InterPro" id="IPR051911">
    <property type="entry name" value="SDR_oxidoreductase"/>
</dbReference>
<keyword evidence="5" id="KW-1185">Reference proteome</keyword>
<evidence type="ECO:0000313" key="5">
    <source>
        <dbReference type="Proteomes" id="UP000293360"/>
    </source>
</evidence>
<dbReference type="Pfam" id="PF00106">
    <property type="entry name" value="adh_short"/>
    <property type="match status" value="1"/>
</dbReference>
<dbReference type="SUPFAM" id="SSF51735">
    <property type="entry name" value="NAD(P)-binding Rossmann-fold domains"/>
    <property type="match status" value="1"/>
</dbReference>